<dbReference type="EC" id="5.2.1.8" evidence="4"/>
<dbReference type="Proteomes" id="UP001320544">
    <property type="component" value="Chromosome"/>
</dbReference>
<keyword evidence="8" id="KW-0143">Chaperone</keyword>
<evidence type="ECO:0000256" key="3">
    <source>
        <dbReference type="ARBA" id="ARBA00005464"/>
    </source>
</evidence>
<dbReference type="InterPro" id="IPR008880">
    <property type="entry name" value="Trigger_fac_C"/>
</dbReference>
<evidence type="ECO:0000313" key="15">
    <source>
        <dbReference type="Proteomes" id="UP001320544"/>
    </source>
</evidence>
<evidence type="ECO:0000256" key="10">
    <source>
        <dbReference type="ARBA" id="ARBA00023306"/>
    </source>
</evidence>
<evidence type="ECO:0000256" key="7">
    <source>
        <dbReference type="ARBA" id="ARBA00023110"/>
    </source>
</evidence>
<evidence type="ECO:0000259" key="12">
    <source>
        <dbReference type="Pfam" id="PF05697"/>
    </source>
</evidence>
<dbReference type="SUPFAM" id="SSF102735">
    <property type="entry name" value="Trigger factor ribosome-binding domain"/>
    <property type="match status" value="1"/>
</dbReference>
<keyword evidence="15" id="KW-1185">Reference proteome</keyword>
<dbReference type="InterPro" id="IPR027304">
    <property type="entry name" value="Trigger_fact/SurA_dom_sf"/>
</dbReference>
<dbReference type="InterPro" id="IPR036611">
    <property type="entry name" value="Trigger_fac_ribosome-bd_sf"/>
</dbReference>
<keyword evidence="6" id="KW-0132">Cell division</keyword>
<reference evidence="14 15" key="1">
    <citation type="submission" date="2022-01" db="EMBL/GenBank/DDBJ databases">
        <title>Novel bile acid biosynthetic pathways are enriched in the microbiome of centenarians.</title>
        <authorList>
            <person name="Sato Y."/>
            <person name="Atarashi K."/>
            <person name="Plichta R.D."/>
            <person name="Arai Y."/>
            <person name="Sasajima S."/>
            <person name="Kearney M.S."/>
            <person name="Suda W."/>
            <person name="Takeshita K."/>
            <person name="Sasaki T."/>
            <person name="Okamoto S."/>
            <person name="Skelly N.A."/>
            <person name="Okamura Y."/>
            <person name="Vlamakis H."/>
            <person name="Li Y."/>
            <person name="Tanoue T."/>
            <person name="Takei H."/>
            <person name="Nittono H."/>
            <person name="Narushima S."/>
            <person name="Irie J."/>
            <person name="Itoh H."/>
            <person name="Moriya K."/>
            <person name="Sugiura Y."/>
            <person name="Suematsu M."/>
            <person name="Moritoki N."/>
            <person name="Shibata S."/>
            <person name="Littman R.D."/>
            <person name="Fischbach A.M."/>
            <person name="Uwamino Y."/>
            <person name="Inoue T."/>
            <person name="Honda A."/>
            <person name="Hattori M."/>
            <person name="Murai T."/>
            <person name="Xavier J.R."/>
            <person name="Hirose N."/>
            <person name="Honda K."/>
        </authorList>
    </citation>
    <scope>NUCLEOTIDE SEQUENCE [LARGE SCALE GENOMIC DNA]</scope>
    <source>
        <strain evidence="14 15">CE91-St30</strain>
    </source>
</reference>
<proteinExistence type="inferred from homology"/>
<dbReference type="EMBL" id="AP025564">
    <property type="protein sequence ID" value="BDE95113.1"/>
    <property type="molecule type" value="Genomic_DNA"/>
</dbReference>
<sequence length="435" mass="49299">MELQSTYDRIDDDHAALGITIPANDVNTLIDQFIIALAYQSNITPKEGQELEEAAAQKLGKDVVENHLTTSVMSYSFPFAAEGNGIQIVGKPSFTEHGTLARDADFSFKALCTLKPSFELSSYEPVHISVPPLEVTEEDVERYLEALAQSHSYLEEDTSHAEIRRGDLVELEIETFKDDVRCDQLCSESRSYTTGADMMPPGFDEEVLKMHVGETRTIAYEYPGFTLDENCEPEIEHYTSTVTAKKVQKVVVPELNDQWISENMPDVDGVEGLRENARETIYARKSVEYRHYKNLQSANELVKRFEGEISPAVFDAVVDDILRSFEEQLAQQGTTKEAFMRQQGITEQQLMAHFSNQVNDQLVRQFALDAVAKHFELEVDDDDLDEYFRAAASPGLEAMIRLDFERNGRMHEARLSALRLKANDYVTEHSVMRID</sequence>
<organism evidence="14 15">
    <name type="scientific">Raoultibacter timonensis</name>
    <dbReference type="NCBI Taxonomy" id="1907662"/>
    <lineage>
        <taxon>Bacteria</taxon>
        <taxon>Bacillati</taxon>
        <taxon>Actinomycetota</taxon>
        <taxon>Coriobacteriia</taxon>
        <taxon>Eggerthellales</taxon>
        <taxon>Eggerthellaceae</taxon>
        <taxon>Raoultibacter</taxon>
    </lineage>
</organism>
<dbReference type="RefSeq" id="WP_244411581.1">
    <property type="nucleotide sequence ID" value="NZ_AP025564.1"/>
</dbReference>
<evidence type="ECO:0000259" key="13">
    <source>
        <dbReference type="Pfam" id="PF05698"/>
    </source>
</evidence>
<dbReference type="Gene3D" id="3.30.70.1050">
    <property type="entry name" value="Trigger factor ribosome-binding domain"/>
    <property type="match status" value="1"/>
</dbReference>
<feature type="domain" description="Trigger factor ribosome-binding bacterial" evidence="12">
    <location>
        <begin position="6"/>
        <end position="147"/>
    </location>
</feature>
<dbReference type="SUPFAM" id="SSF54534">
    <property type="entry name" value="FKBP-like"/>
    <property type="match status" value="1"/>
</dbReference>
<dbReference type="Gene3D" id="3.10.50.40">
    <property type="match status" value="1"/>
</dbReference>
<evidence type="ECO:0000256" key="1">
    <source>
        <dbReference type="ARBA" id="ARBA00000971"/>
    </source>
</evidence>
<evidence type="ECO:0000313" key="14">
    <source>
        <dbReference type="EMBL" id="BDE95113.1"/>
    </source>
</evidence>
<evidence type="ECO:0000256" key="9">
    <source>
        <dbReference type="ARBA" id="ARBA00023235"/>
    </source>
</evidence>
<keyword evidence="9" id="KW-0413">Isomerase</keyword>
<evidence type="ECO:0000256" key="6">
    <source>
        <dbReference type="ARBA" id="ARBA00022618"/>
    </source>
</evidence>
<comment type="catalytic activity">
    <reaction evidence="1">
        <text>[protein]-peptidylproline (omega=180) = [protein]-peptidylproline (omega=0)</text>
        <dbReference type="Rhea" id="RHEA:16237"/>
        <dbReference type="Rhea" id="RHEA-COMP:10747"/>
        <dbReference type="Rhea" id="RHEA-COMP:10748"/>
        <dbReference type="ChEBI" id="CHEBI:83833"/>
        <dbReference type="ChEBI" id="CHEBI:83834"/>
        <dbReference type="EC" id="5.2.1.8"/>
    </reaction>
</comment>
<evidence type="ECO:0000256" key="4">
    <source>
        <dbReference type="ARBA" id="ARBA00013194"/>
    </source>
</evidence>
<evidence type="ECO:0000256" key="8">
    <source>
        <dbReference type="ARBA" id="ARBA00023186"/>
    </source>
</evidence>
<evidence type="ECO:0000256" key="5">
    <source>
        <dbReference type="ARBA" id="ARBA00016902"/>
    </source>
</evidence>
<comment type="subcellular location">
    <subcellularLocation>
        <location evidence="2">Cytoplasm</location>
    </subcellularLocation>
</comment>
<keyword evidence="7" id="KW-0697">Rotamase</keyword>
<dbReference type="InterPro" id="IPR005215">
    <property type="entry name" value="Trig_fac"/>
</dbReference>
<keyword evidence="10" id="KW-0131">Cell cycle</keyword>
<protein>
    <recommendedName>
        <fullName evidence="5">Trigger factor</fullName>
        <ecNumber evidence="4">5.2.1.8</ecNumber>
    </recommendedName>
    <alternativeName>
        <fullName evidence="11">PPIase</fullName>
    </alternativeName>
</protein>
<evidence type="ECO:0000256" key="2">
    <source>
        <dbReference type="ARBA" id="ARBA00004496"/>
    </source>
</evidence>
<comment type="similarity">
    <text evidence="3">Belongs to the FKBP-type PPIase family. Tig subfamily.</text>
</comment>
<dbReference type="InterPro" id="IPR046357">
    <property type="entry name" value="PPIase_dom_sf"/>
</dbReference>
<evidence type="ECO:0000256" key="11">
    <source>
        <dbReference type="ARBA" id="ARBA00029986"/>
    </source>
</evidence>
<dbReference type="PIRSF" id="PIRSF003095">
    <property type="entry name" value="Trigger_factor"/>
    <property type="match status" value="1"/>
</dbReference>
<dbReference type="Gene3D" id="1.10.3120.10">
    <property type="entry name" value="Trigger factor, C-terminal domain"/>
    <property type="match status" value="1"/>
</dbReference>
<name>A0ABM7WFW7_9ACTN</name>
<feature type="domain" description="Trigger factor C-terminal" evidence="13">
    <location>
        <begin position="270"/>
        <end position="393"/>
    </location>
</feature>
<dbReference type="InterPro" id="IPR008881">
    <property type="entry name" value="Trigger_fac_ribosome-bd_bac"/>
</dbReference>
<dbReference type="Pfam" id="PF05698">
    <property type="entry name" value="Trigger_C"/>
    <property type="match status" value="1"/>
</dbReference>
<dbReference type="SUPFAM" id="SSF109998">
    <property type="entry name" value="Triger factor/SurA peptide-binding domain-like"/>
    <property type="match status" value="1"/>
</dbReference>
<gene>
    <name evidence="14" type="primary">tig_1</name>
    <name evidence="14" type="ORF">CE91St30_04460</name>
</gene>
<accession>A0ABM7WFW7</accession>
<dbReference type="InterPro" id="IPR037041">
    <property type="entry name" value="Trigger_fac_C_sf"/>
</dbReference>
<dbReference type="Pfam" id="PF05697">
    <property type="entry name" value="Trigger_N"/>
    <property type="match status" value="1"/>
</dbReference>